<dbReference type="STRING" id="1004156.AYP45_16525"/>
<dbReference type="InterPro" id="IPR001173">
    <property type="entry name" value="Glyco_trans_2-like"/>
</dbReference>
<dbReference type="EMBL" id="AYTS01000171">
    <property type="protein sequence ID" value="OOP55132.1"/>
    <property type="molecule type" value="Genomic_DNA"/>
</dbReference>
<name>A0A1V4APU9_9BACT</name>
<evidence type="ECO:0000259" key="1">
    <source>
        <dbReference type="Pfam" id="PF00535"/>
    </source>
</evidence>
<dbReference type="PANTHER" id="PTHR48090">
    <property type="entry name" value="UNDECAPRENYL-PHOSPHATE 4-DEOXY-4-FORMAMIDO-L-ARABINOSE TRANSFERASE-RELATED"/>
    <property type="match status" value="1"/>
</dbReference>
<gene>
    <name evidence="2" type="ORF">AYP45_16525</name>
</gene>
<dbReference type="CDD" id="cd04179">
    <property type="entry name" value="DPM_DPG-synthase_like"/>
    <property type="match status" value="1"/>
</dbReference>
<sequence length="249" mass="29208">MYSGKILVAIPVFNESAVFQIVRQIKNFGLDVLVIDDGSTRCLHKALTRLENIRMIVHRRNLGYGKTIIDAFQYAINNEYDYLLTLDGDGQHEPMEIQGFLQEIPFFTFDILSGSRYYFPRNIDEKVPMERFVINRKITSIVNRITGFRLTDSFCGFKAYKVEKLRLLHLTEHGYGMPLQLWMQAWKAGLQIREIPVKLIYKDLAKRFHGILENPDTRLQYYKTIIRKELSDTCYHNAPGSRMQKVVRY</sequence>
<dbReference type="Pfam" id="PF00535">
    <property type="entry name" value="Glycos_transf_2"/>
    <property type="match status" value="1"/>
</dbReference>
<dbReference type="SUPFAM" id="SSF53448">
    <property type="entry name" value="Nucleotide-diphospho-sugar transferases"/>
    <property type="match status" value="1"/>
</dbReference>
<proteinExistence type="predicted"/>
<reference evidence="2 3" key="1">
    <citation type="journal article" date="2017" name="Water Res.">
        <title>Discovery and metagenomic analysis of an anammox bacterial enrichment related to Candidatus "Brocadia caroliniensis" in a full-scale glycerol-fed nitritation-denitritation separate centrate treatment process.</title>
        <authorList>
            <person name="Park H."/>
            <person name="Brotto A.C."/>
            <person name="van Loosdrecht M.C."/>
            <person name="Chandran K."/>
        </authorList>
    </citation>
    <scope>NUCLEOTIDE SEQUENCE [LARGE SCALE GENOMIC DNA]</scope>
    <source>
        <strain evidence="2">26THWARD</strain>
    </source>
</reference>
<dbReference type="Gene3D" id="3.90.550.10">
    <property type="entry name" value="Spore Coat Polysaccharide Biosynthesis Protein SpsA, Chain A"/>
    <property type="match status" value="1"/>
</dbReference>
<dbReference type="InterPro" id="IPR029044">
    <property type="entry name" value="Nucleotide-diphossugar_trans"/>
</dbReference>
<evidence type="ECO:0000313" key="2">
    <source>
        <dbReference type="EMBL" id="OOP55132.1"/>
    </source>
</evidence>
<organism evidence="2 3">
    <name type="scientific">Candidatus Brocadia carolinensis</name>
    <dbReference type="NCBI Taxonomy" id="1004156"/>
    <lineage>
        <taxon>Bacteria</taxon>
        <taxon>Pseudomonadati</taxon>
        <taxon>Planctomycetota</taxon>
        <taxon>Candidatus Brocadiia</taxon>
        <taxon>Candidatus Brocadiales</taxon>
        <taxon>Candidatus Brocadiaceae</taxon>
        <taxon>Candidatus Brocadia</taxon>
    </lineage>
</organism>
<accession>A0A1V4APU9</accession>
<protein>
    <recommendedName>
        <fullName evidence="1">Glycosyltransferase 2-like domain-containing protein</fullName>
    </recommendedName>
</protein>
<dbReference type="Proteomes" id="UP000189681">
    <property type="component" value="Unassembled WGS sequence"/>
</dbReference>
<evidence type="ECO:0000313" key="3">
    <source>
        <dbReference type="Proteomes" id="UP000189681"/>
    </source>
</evidence>
<comment type="caution">
    <text evidence="2">The sequence shown here is derived from an EMBL/GenBank/DDBJ whole genome shotgun (WGS) entry which is preliminary data.</text>
</comment>
<feature type="domain" description="Glycosyltransferase 2-like" evidence="1">
    <location>
        <begin position="8"/>
        <end position="165"/>
    </location>
</feature>
<dbReference type="InterPro" id="IPR050256">
    <property type="entry name" value="Glycosyltransferase_2"/>
</dbReference>
<dbReference type="AlphaFoldDB" id="A0A1V4APU9"/>